<protein>
    <submittedName>
        <fullName evidence="2">Uncharacterized protein</fullName>
    </submittedName>
</protein>
<feature type="compositionally biased region" description="Basic and acidic residues" evidence="1">
    <location>
        <begin position="64"/>
        <end position="75"/>
    </location>
</feature>
<keyword evidence="3" id="KW-1185">Reference proteome</keyword>
<feature type="compositionally biased region" description="Basic and acidic residues" evidence="1">
    <location>
        <begin position="46"/>
        <end position="56"/>
    </location>
</feature>
<sequence length="134" mass="15728">MVTLKICLPHSSLVPPPSALQTLKQAVLDSKKSIQSKQEKHRKSKKAYEKSQRENLKNLPPKEQQAHQDQKREYQAKYRKTIHYTLLQLNNQAERGRSYGKNQIFSVGDCPQNMPDDCMHRKSHLYHPEDYRNT</sequence>
<dbReference type="EMBL" id="JAUEPU010000003">
    <property type="protein sequence ID" value="KAK0503748.1"/>
    <property type="molecule type" value="Genomic_DNA"/>
</dbReference>
<evidence type="ECO:0000313" key="2">
    <source>
        <dbReference type="EMBL" id="KAK0503748.1"/>
    </source>
</evidence>
<comment type="caution">
    <text evidence="2">The sequence shown here is derived from an EMBL/GenBank/DDBJ whole genome shotgun (WGS) entry which is preliminary data.</text>
</comment>
<feature type="region of interest" description="Disordered" evidence="1">
    <location>
        <begin position="30"/>
        <end position="75"/>
    </location>
</feature>
<dbReference type="Proteomes" id="UP001175228">
    <property type="component" value="Unassembled WGS sequence"/>
</dbReference>
<reference evidence="2" key="1">
    <citation type="submission" date="2023-06" db="EMBL/GenBank/DDBJ databases">
        <authorList>
            <consortium name="Lawrence Berkeley National Laboratory"/>
            <person name="Ahrendt S."/>
            <person name="Sahu N."/>
            <person name="Indic B."/>
            <person name="Wong-Bajracharya J."/>
            <person name="Merenyi Z."/>
            <person name="Ke H.-M."/>
            <person name="Monk M."/>
            <person name="Kocsube S."/>
            <person name="Drula E."/>
            <person name="Lipzen A."/>
            <person name="Balint B."/>
            <person name="Henrissat B."/>
            <person name="Andreopoulos B."/>
            <person name="Martin F.M."/>
            <person name="Harder C.B."/>
            <person name="Rigling D."/>
            <person name="Ford K.L."/>
            <person name="Foster G.D."/>
            <person name="Pangilinan J."/>
            <person name="Papanicolaou A."/>
            <person name="Barry K."/>
            <person name="LaButti K."/>
            <person name="Viragh M."/>
            <person name="Koriabine M."/>
            <person name="Yan M."/>
            <person name="Riley R."/>
            <person name="Champramary S."/>
            <person name="Plett K.L."/>
            <person name="Tsai I.J."/>
            <person name="Slot J."/>
            <person name="Sipos G."/>
            <person name="Plett J."/>
            <person name="Nagy L.G."/>
            <person name="Grigoriev I.V."/>
        </authorList>
    </citation>
    <scope>NUCLEOTIDE SEQUENCE</scope>
    <source>
        <strain evidence="2">HWK02</strain>
    </source>
</reference>
<accession>A0AA39QIV1</accession>
<dbReference type="AlphaFoldDB" id="A0AA39QIV1"/>
<gene>
    <name evidence="2" type="ORF">EDD18DRAFT_1099075</name>
</gene>
<name>A0AA39QIV1_9AGAR</name>
<evidence type="ECO:0000256" key="1">
    <source>
        <dbReference type="SAM" id="MobiDB-lite"/>
    </source>
</evidence>
<evidence type="ECO:0000313" key="3">
    <source>
        <dbReference type="Proteomes" id="UP001175228"/>
    </source>
</evidence>
<organism evidence="2 3">
    <name type="scientific">Armillaria luteobubalina</name>
    <dbReference type="NCBI Taxonomy" id="153913"/>
    <lineage>
        <taxon>Eukaryota</taxon>
        <taxon>Fungi</taxon>
        <taxon>Dikarya</taxon>
        <taxon>Basidiomycota</taxon>
        <taxon>Agaricomycotina</taxon>
        <taxon>Agaricomycetes</taxon>
        <taxon>Agaricomycetidae</taxon>
        <taxon>Agaricales</taxon>
        <taxon>Marasmiineae</taxon>
        <taxon>Physalacriaceae</taxon>
        <taxon>Armillaria</taxon>
    </lineage>
</organism>
<proteinExistence type="predicted"/>